<dbReference type="OrthoDB" id="5877525at2"/>
<evidence type="ECO:0000313" key="1">
    <source>
        <dbReference type="EMBL" id="SEB08955.1"/>
    </source>
</evidence>
<sequence>MQERDWKKFVKIKQTAFDKFCTQSLQELSELINNSAEHPYDRLQLAQKFLKEKNTRMHQLFDAHSRNQATLQLLMIRNAGLLDEVLLSTLSKDLQENTKPQSWSDYCPD</sequence>
<dbReference type="AlphaFoldDB" id="A0A1H4GH55"/>
<proteinExistence type="predicted"/>
<dbReference type="EMBL" id="FNQP01000034">
    <property type="protein sequence ID" value="SEB08955.1"/>
    <property type="molecule type" value="Genomic_DNA"/>
</dbReference>
<reference evidence="1 2" key="1">
    <citation type="submission" date="2016-10" db="EMBL/GenBank/DDBJ databases">
        <authorList>
            <person name="de Groot N.N."/>
        </authorList>
    </citation>
    <scope>NUCLEOTIDE SEQUENCE [LARGE SCALE GENOMIC DNA]</scope>
    <source>
        <strain evidence="1 2">DSM 21228</strain>
    </source>
</reference>
<evidence type="ECO:0000313" key="2">
    <source>
        <dbReference type="Proteomes" id="UP000199397"/>
    </source>
</evidence>
<dbReference type="RefSeq" id="WP_093070697.1">
    <property type="nucleotide sequence ID" value="NZ_FNQP01000034.1"/>
</dbReference>
<protein>
    <submittedName>
        <fullName evidence="1">Uncharacterized protein</fullName>
    </submittedName>
</protein>
<keyword evidence="2" id="KW-1185">Reference proteome</keyword>
<name>A0A1H4GH55_9GAMM</name>
<organism evidence="1 2">
    <name type="scientific">Thiothrix caldifontis</name>
    <dbReference type="NCBI Taxonomy" id="525918"/>
    <lineage>
        <taxon>Bacteria</taxon>
        <taxon>Pseudomonadati</taxon>
        <taxon>Pseudomonadota</taxon>
        <taxon>Gammaproteobacteria</taxon>
        <taxon>Thiotrichales</taxon>
        <taxon>Thiotrichaceae</taxon>
        <taxon>Thiothrix</taxon>
    </lineage>
</organism>
<accession>A0A1H4GH55</accession>
<gene>
    <name evidence="1" type="ORF">SAMN05660964_03487</name>
</gene>
<dbReference type="Proteomes" id="UP000199397">
    <property type="component" value="Unassembled WGS sequence"/>
</dbReference>